<organism evidence="3 4">
    <name type="scientific">Caulobacter segnis</name>
    <dbReference type="NCBI Taxonomy" id="88688"/>
    <lineage>
        <taxon>Bacteria</taxon>
        <taxon>Pseudomonadati</taxon>
        <taxon>Pseudomonadota</taxon>
        <taxon>Alphaproteobacteria</taxon>
        <taxon>Caulobacterales</taxon>
        <taxon>Caulobacteraceae</taxon>
        <taxon>Caulobacter</taxon>
    </lineage>
</organism>
<evidence type="ECO:0000256" key="2">
    <source>
        <dbReference type="SAM" id="SignalP"/>
    </source>
</evidence>
<feature type="signal peptide" evidence="2">
    <location>
        <begin position="1"/>
        <end position="27"/>
    </location>
</feature>
<evidence type="ECO:0000256" key="1">
    <source>
        <dbReference type="SAM" id="MobiDB-lite"/>
    </source>
</evidence>
<proteinExistence type="predicted"/>
<name>A0ABN5IVP1_9CAUL</name>
<dbReference type="Proteomes" id="UP000240527">
    <property type="component" value="Chromosome"/>
</dbReference>
<protein>
    <recommendedName>
        <fullName evidence="5">Secreted protein</fullName>
    </recommendedName>
</protein>
<evidence type="ECO:0008006" key="5">
    <source>
        <dbReference type="Google" id="ProtNLM"/>
    </source>
</evidence>
<feature type="chain" id="PRO_5046377010" description="Secreted protein" evidence="2">
    <location>
        <begin position="28"/>
        <end position="330"/>
    </location>
</feature>
<evidence type="ECO:0000313" key="4">
    <source>
        <dbReference type="Proteomes" id="UP000240527"/>
    </source>
</evidence>
<evidence type="ECO:0000313" key="3">
    <source>
        <dbReference type="EMBL" id="AVQ02565.1"/>
    </source>
</evidence>
<keyword evidence="2" id="KW-0732">Signal</keyword>
<dbReference type="RefSeq" id="WP_013079515.1">
    <property type="nucleotide sequence ID" value="NZ_CP027850.1"/>
</dbReference>
<feature type="compositionally biased region" description="Basic and acidic residues" evidence="1">
    <location>
        <begin position="234"/>
        <end position="253"/>
    </location>
</feature>
<keyword evidence="4" id="KW-1185">Reference proteome</keyword>
<sequence>MNRSSGSIWAIGLAIAAALTASTLAHAADVVSTSQIVRACSAEEGREPPAVSGIDIQTMPAAPGDLPFIQVTNRRSGATVRIYHQPALLGVARARAACFGGLTALLQPIIPDPRQGVPWAPIVLTRDRSYVPPRSEAEHRWIVPGFSGSWDANATSFLVLVMPHEETHNSQIALRATRLPRWFQEGHAEWAGLQVTEVVRPDLATAQRRAHDKARIERPEAHLGAWGGRKVKPEAIDRQISPADRERRRREPDWSPPGPFSFGPGDFIEDNDNEAGRYAAALALFDGLEQRHGRAAVQTWATAVLENTDNKAIVPLAKNILGEDIAPLLR</sequence>
<reference evidence="3 4" key="1">
    <citation type="journal article" date="2015" name="Biotechnol. Bioeng.">
        <title>Genome sequence and phenotypic characterization of Caulobacter segnis.</title>
        <authorList>
            <person name="Patel S."/>
            <person name="Fletcher B."/>
            <person name="Scott D.C."/>
            <person name="Ely B."/>
        </authorList>
    </citation>
    <scope>NUCLEOTIDE SEQUENCE [LARGE SCALE GENOMIC DNA]</scope>
    <source>
        <strain evidence="3 4">TK0059</strain>
    </source>
</reference>
<dbReference type="EMBL" id="CP027850">
    <property type="protein sequence ID" value="AVQ02565.1"/>
    <property type="molecule type" value="Genomic_DNA"/>
</dbReference>
<accession>A0ABN5IVP1</accession>
<feature type="region of interest" description="Disordered" evidence="1">
    <location>
        <begin position="234"/>
        <end position="268"/>
    </location>
</feature>
<gene>
    <name evidence="3" type="ORF">B7G68_12340</name>
</gene>